<keyword evidence="1" id="KW-1133">Transmembrane helix</keyword>
<name>A0A084ASD3_STACB</name>
<gene>
    <name evidence="2" type="ORF">S7711_04749</name>
</gene>
<dbReference type="PANTHER" id="PTHR34144">
    <property type="entry name" value="CHROMOSOME 8, WHOLE GENOME SHOTGUN SEQUENCE"/>
    <property type="match status" value="1"/>
</dbReference>
<dbReference type="OrthoDB" id="262547at2759"/>
<feature type="transmembrane region" description="Helical" evidence="1">
    <location>
        <begin position="12"/>
        <end position="33"/>
    </location>
</feature>
<dbReference type="PANTHER" id="PTHR34144:SF5">
    <property type="entry name" value="ALPHA-1,3-MANNOSYLTRANSFERASE CMT1"/>
    <property type="match status" value="1"/>
</dbReference>
<evidence type="ECO:0000313" key="3">
    <source>
        <dbReference type="Proteomes" id="UP000028045"/>
    </source>
</evidence>
<organism evidence="2 3">
    <name type="scientific">Stachybotrys chartarum (strain CBS 109288 / IBT 7711)</name>
    <name type="common">Toxic black mold</name>
    <name type="synonym">Stilbospora chartarum</name>
    <dbReference type="NCBI Taxonomy" id="1280523"/>
    <lineage>
        <taxon>Eukaryota</taxon>
        <taxon>Fungi</taxon>
        <taxon>Dikarya</taxon>
        <taxon>Ascomycota</taxon>
        <taxon>Pezizomycotina</taxon>
        <taxon>Sordariomycetes</taxon>
        <taxon>Hypocreomycetidae</taxon>
        <taxon>Hypocreales</taxon>
        <taxon>Stachybotryaceae</taxon>
        <taxon>Stachybotrys</taxon>
    </lineage>
</organism>
<keyword evidence="1" id="KW-0472">Membrane</keyword>
<keyword evidence="3" id="KW-1185">Reference proteome</keyword>
<evidence type="ECO:0000256" key="1">
    <source>
        <dbReference type="SAM" id="Phobius"/>
    </source>
</evidence>
<dbReference type="AlphaFoldDB" id="A0A084ASD3"/>
<protein>
    <recommendedName>
        <fullName evidence="4">Alpha-1,3-mannosyltransferase CMT1</fullName>
    </recommendedName>
</protein>
<evidence type="ECO:0000313" key="2">
    <source>
        <dbReference type="EMBL" id="KEY68212.1"/>
    </source>
</evidence>
<sequence length="468" mass="52278">MALEWYLHRRELRWLLLSISCILFVLTGMHLLAPGYPEPVQSTGLFRPVLEEDIPPPEPLATIADAKQSTSILTSSTLVRNAAPTPTPHTTAQSDGAILPASRITPYLSAILDPAVTEPARLQCPSLNVSRYETLLHEPEVGSGGADKLPVDFYFALDLRDCVSLLPSLLGSIVEAFRFLGPRRCALSIVEGNSPDGTGDVLQALAPHLQRLGITYFFSSSDIDPSAGDRIRKLADLRNLALQPLLDSPGLAFRNTTVLFINDVAPCAEDLLELLLQRQALGADMTCAMDWTQVGDNPLFYDVWIARTIHGDSFFEIPPDGSWDRAWDLFWNAPETYRRFQAHLPFQVFSCWNGAAAFTAAPLLDGLRFREPRGGEDGECGQGEPQLFCKDMWFRGYGKIAVVPSVNLEYTNELAADIKQTKGYTLDLVRDHTDEEDRIEWVLEPPDMVKCMPMWTNQFWRPWNESLK</sequence>
<accession>A0A084ASD3</accession>
<dbReference type="Proteomes" id="UP000028045">
    <property type="component" value="Unassembled WGS sequence"/>
</dbReference>
<dbReference type="Pfam" id="PF11735">
    <property type="entry name" value="CAP59_mtransfer"/>
    <property type="match status" value="1"/>
</dbReference>
<evidence type="ECO:0008006" key="4">
    <source>
        <dbReference type="Google" id="ProtNLM"/>
    </source>
</evidence>
<dbReference type="HOGENOM" id="CLU_036740_1_0_1"/>
<dbReference type="EMBL" id="KL648585">
    <property type="protein sequence ID" value="KEY68212.1"/>
    <property type="molecule type" value="Genomic_DNA"/>
</dbReference>
<keyword evidence="1" id="KW-0812">Transmembrane</keyword>
<reference evidence="2 3" key="1">
    <citation type="journal article" date="2014" name="BMC Genomics">
        <title>Comparative genome sequencing reveals chemotype-specific gene clusters in the toxigenic black mold Stachybotrys.</title>
        <authorList>
            <person name="Semeiks J."/>
            <person name="Borek D."/>
            <person name="Otwinowski Z."/>
            <person name="Grishin N.V."/>
        </authorList>
    </citation>
    <scope>NUCLEOTIDE SEQUENCE [LARGE SCALE GENOMIC DNA]</scope>
    <source>
        <strain evidence="3">CBS 109288 / IBT 7711</strain>
    </source>
</reference>
<proteinExistence type="predicted"/>
<dbReference type="InterPro" id="IPR021047">
    <property type="entry name" value="Mannosyltransferase_CMT1"/>
</dbReference>